<sequence>MMHSNACNCPSLQTSPLLFCNALETRDLLGITTCFDTRHTVDSRREAATNRAFTNSLTSLHSSLSEVVFLVAFLNWVSDVRLDLGLGACLVSPPENNQQILNGGLQLGTARLQLQPQIRDHLGISICFDKRHDVYSSTEVVIDLASASSLTTLQSLSSEVVFLQTFLSYLDECLELSSYVISSFECQEKFLYDHLQFDESFLHGVAEGLAEVSLVAWCANHLLNATVEASSLLKLSHIVSLVAEDEAMLGSAPAARLQLCLSEG</sequence>
<proteinExistence type="predicted"/>
<reference evidence="1 2" key="1">
    <citation type="submission" date="2024-02" db="EMBL/GenBank/DDBJ databases">
        <title>High-quality chromosome-scale genome assembly of Pensacola bahiagrass (Paspalum notatum Flugge var. saurae).</title>
        <authorList>
            <person name="Vega J.M."/>
            <person name="Podio M."/>
            <person name="Orjuela J."/>
            <person name="Siena L.A."/>
            <person name="Pessino S.C."/>
            <person name="Combes M.C."/>
            <person name="Mariac C."/>
            <person name="Albertini E."/>
            <person name="Pupilli F."/>
            <person name="Ortiz J.P.A."/>
            <person name="Leblanc O."/>
        </authorList>
    </citation>
    <scope>NUCLEOTIDE SEQUENCE [LARGE SCALE GENOMIC DNA]</scope>
    <source>
        <strain evidence="1">R1</strain>
        <tissue evidence="1">Leaf</tissue>
    </source>
</reference>
<evidence type="ECO:0000313" key="2">
    <source>
        <dbReference type="Proteomes" id="UP001341281"/>
    </source>
</evidence>
<dbReference type="Proteomes" id="UP001341281">
    <property type="component" value="Chromosome 03"/>
</dbReference>
<name>A0AAQ3T158_PASNO</name>
<organism evidence="1 2">
    <name type="scientific">Paspalum notatum var. saurae</name>
    <dbReference type="NCBI Taxonomy" id="547442"/>
    <lineage>
        <taxon>Eukaryota</taxon>
        <taxon>Viridiplantae</taxon>
        <taxon>Streptophyta</taxon>
        <taxon>Embryophyta</taxon>
        <taxon>Tracheophyta</taxon>
        <taxon>Spermatophyta</taxon>
        <taxon>Magnoliopsida</taxon>
        <taxon>Liliopsida</taxon>
        <taxon>Poales</taxon>
        <taxon>Poaceae</taxon>
        <taxon>PACMAD clade</taxon>
        <taxon>Panicoideae</taxon>
        <taxon>Andropogonodae</taxon>
        <taxon>Paspaleae</taxon>
        <taxon>Paspalinae</taxon>
        <taxon>Paspalum</taxon>
    </lineage>
</organism>
<dbReference type="EMBL" id="CP144747">
    <property type="protein sequence ID" value="WVZ64250.1"/>
    <property type="molecule type" value="Genomic_DNA"/>
</dbReference>
<gene>
    <name evidence="1" type="ORF">U9M48_013802</name>
</gene>
<keyword evidence="2" id="KW-1185">Reference proteome</keyword>
<evidence type="ECO:0000313" key="1">
    <source>
        <dbReference type="EMBL" id="WVZ64250.1"/>
    </source>
</evidence>
<dbReference type="AlphaFoldDB" id="A0AAQ3T158"/>
<accession>A0AAQ3T158</accession>
<protein>
    <submittedName>
        <fullName evidence="1">Uncharacterized protein</fullName>
    </submittedName>
</protein>